<reference evidence="2" key="8">
    <citation type="journal article" date="2005" name="Science">
        <title>Antisense Transcription in the Mammalian Transcriptome.</title>
        <authorList>
            <consortium name="RIKEN Genome Exploration Research Group and Genome Science Group (Genome Network Project Core Group) and the FANTOM Consortium"/>
        </authorList>
    </citation>
    <scope>NUCLEOTIDE SEQUENCE</scope>
    <source>
        <strain evidence="2">C57BL/6J</strain>
    </source>
</reference>
<evidence type="ECO:0000256" key="1">
    <source>
        <dbReference type="SAM" id="MobiDB-lite"/>
    </source>
</evidence>
<reference evidence="2" key="2">
    <citation type="journal article" date="2000" name="Genome Res.">
        <title>Normalization and subtraction of cap-trapper-selected cDNAs to prepare full-length cDNA libraries for rapid discovery of new genes.</title>
        <authorList>
            <person name="Carninci P."/>
            <person name="Shibata Y."/>
            <person name="Hayatsu N."/>
            <person name="Sugahara Y."/>
            <person name="Shibata K."/>
            <person name="Itoh M."/>
            <person name="Konno H."/>
            <person name="Okazaki Y."/>
            <person name="Muramatsu M."/>
            <person name="Hayashizaki Y."/>
        </authorList>
    </citation>
    <scope>NUCLEOTIDE SEQUENCE</scope>
    <source>
        <strain evidence="2">C57BL/6J</strain>
    </source>
</reference>
<organism evidence="2">
    <name type="scientific">Mus musculus</name>
    <name type="common">Mouse</name>
    <dbReference type="NCBI Taxonomy" id="10090"/>
    <lineage>
        <taxon>Eukaryota</taxon>
        <taxon>Metazoa</taxon>
        <taxon>Chordata</taxon>
        <taxon>Craniata</taxon>
        <taxon>Vertebrata</taxon>
        <taxon>Euteleostomi</taxon>
        <taxon>Mammalia</taxon>
        <taxon>Eutheria</taxon>
        <taxon>Euarchontoglires</taxon>
        <taxon>Glires</taxon>
        <taxon>Rodentia</taxon>
        <taxon>Myomorpha</taxon>
        <taxon>Muroidea</taxon>
        <taxon>Muridae</taxon>
        <taxon>Murinae</taxon>
        <taxon>Mus</taxon>
        <taxon>Mus</taxon>
    </lineage>
</organism>
<reference evidence="2" key="6">
    <citation type="submission" date="2004-03" db="EMBL/GenBank/DDBJ databases">
        <authorList>
            <person name="Arakawa T."/>
            <person name="Carninci P."/>
            <person name="Fukuda S."/>
            <person name="Hashizume W."/>
            <person name="Hayashida K."/>
            <person name="Hori F."/>
            <person name="Iida J."/>
            <person name="Imamura K."/>
            <person name="Imotani K."/>
            <person name="Itoh M."/>
            <person name="Kanagawa S."/>
            <person name="Kawai J."/>
            <person name="Kojima M."/>
            <person name="Konno H."/>
            <person name="Murata M."/>
            <person name="Nakamura M."/>
            <person name="Ninomiya N."/>
            <person name="Nishiyori H."/>
            <person name="Nomura K."/>
            <person name="Ohno M."/>
            <person name="Sakazume N."/>
            <person name="Sano H."/>
            <person name="Sasaki D."/>
            <person name="Shibata K."/>
            <person name="Shiraki T."/>
            <person name="Tagami M."/>
            <person name="Tagami Y."/>
            <person name="Waki K."/>
            <person name="Watahiki A."/>
            <person name="Muramatsu M."/>
            <person name="Hayashizaki Y."/>
        </authorList>
    </citation>
    <scope>NUCLEOTIDE SEQUENCE</scope>
    <source>
        <strain evidence="2">C57BL/6J</strain>
    </source>
</reference>
<dbReference type="EMBL" id="AK148425">
    <property type="protein sequence ID" value="BAE28547.1"/>
    <property type="molecule type" value="mRNA"/>
</dbReference>
<proteinExistence type="evidence at transcript level"/>
<name>Q3UFL3_MOUSE</name>
<reference evidence="2" key="3">
    <citation type="journal article" date="2000" name="Genome Res.">
        <title>RIKEN integrated sequence analysis (RISA) system--384-format sequencing pipeline with 384 multicapillary sequencer.</title>
        <authorList>
            <person name="Shibata K."/>
            <person name="Itoh M."/>
            <person name="Aizawa K."/>
            <person name="Nagaoka S."/>
            <person name="Sasaki N."/>
            <person name="Carninci P."/>
            <person name="Konno H."/>
            <person name="Akiyama J."/>
            <person name="Nishi K."/>
            <person name="Kitsunai T."/>
            <person name="Tashiro H."/>
            <person name="Itoh M."/>
            <person name="Sumi N."/>
            <person name="Ishii Y."/>
            <person name="Nakamura S."/>
            <person name="Hazama M."/>
            <person name="Nishine T."/>
            <person name="Harada A."/>
            <person name="Yamamoto R."/>
            <person name="Matsumoto H."/>
            <person name="Sakaguchi S."/>
            <person name="Ikegami T."/>
            <person name="Kashiwagi K."/>
            <person name="Fujiwake S."/>
            <person name="Inoue K."/>
            <person name="Togawa Y."/>
            <person name="Izawa M."/>
            <person name="Ohara E."/>
            <person name="Watahiki M."/>
            <person name="Yoneda Y."/>
            <person name="Ishikawa T."/>
            <person name="Ozawa K."/>
            <person name="Tanaka T."/>
            <person name="Matsuura S."/>
            <person name="Kawai J."/>
            <person name="Okazaki Y."/>
            <person name="Muramatsu M."/>
            <person name="Inoue Y."/>
            <person name="Kira A."/>
            <person name="Hayashizaki Y."/>
        </authorList>
    </citation>
    <scope>NUCLEOTIDE SEQUENCE</scope>
    <source>
        <strain evidence="2">C57BL/6J</strain>
    </source>
</reference>
<reference evidence="2" key="7">
    <citation type="journal article" date="2005" name="Science">
        <title>The Transcriptional Landscape of the Mammalian Genome.</title>
        <authorList>
            <consortium name="The FANTOM Consortium"/>
            <consortium name="Riken Genome Exploration Research Group and Genome Science Group (Genome Network Project Core Group)"/>
        </authorList>
    </citation>
    <scope>NUCLEOTIDE SEQUENCE</scope>
    <source>
        <strain evidence="2">C57BL/6J</strain>
    </source>
</reference>
<feature type="region of interest" description="Disordered" evidence="1">
    <location>
        <begin position="35"/>
        <end position="113"/>
    </location>
</feature>
<accession>Q3UFL3</accession>
<sequence length="173" mass="18457">MEEGRKGTEGLEAPGSRLCFSAAVTVLRSVPRELSEWPRQGHGGKPSTLSSCTERRTPPPKHGHHTGWLSLPGRAVEEAPPRGEGSCLVAQEVSMLPGQETHGSSRKQGEVSVSLETREEASGIDRPCIVDVLCATNDLISRPAPELGCQFSPAVGLLWVQTATRCPGNVKRG</sequence>
<reference evidence="2" key="4">
    <citation type="journal article" date="2001" name="Nature">
        <title>Functional annotation of a full-length mouse cDNA collection.</title>
        <authorList>
            <consortium name="The RIKEN Genome Exploration Research Group Phase II Team and the FANTOM Consortium"/>
        </authorList>
    </citation>
    <scope>NUCLEOTIDE SEQUENCE</scope>
    <source>
        <strain evidence="2">C57BL/6J</strain>
    </source>
</reference>
<reference evidence="2" key="1">
    <citation type="journal article" date="1999" name="Methods Enzymol.">
        <title>High-efficiency full-length cDNA cloning.</title>
        <authorList>
            <person name="Carninci P."/>
            <person name="Hayashizaki Y."/>
        </authorList>
    </citation>
    <scope>NUCLEOTIDE SEQUENCE</scope>
    <source>
        <strain evidence="2">C57BL/6J</strain>
    </source>
</reference>
<protein>
    <submittedName>
        <fullName evidence="2">Uncharacterized protein</fullName>
    </submittedName>
</protein>
<evidence type="ECO:0000313" key="2">
    <source>
        <dbReference type="EMBL" id="BAE28547.1"/>
    </source>
</evidence>
<dbReference type="AlphaFoldDB" id="Q3UFL3"/>
<reference evidence="2" key="5">
    <citation type="journal article" date="2002" name="Nature">
        <title>Analysis of the mouse transcriptome based on functional annotation of 60,770 full-length cDNAs.</title>
        <authorList>
            <consortium name="The FANTOM Consortium and the RIKEN Genome Exploration Research Group Phase I and II Team"/>
        </authorList>
    </citation>
    <scope>NUCLEOTIDE SEQUENCE</scope>
    <source>
        <strain evidence="2">C57BL/6J</strain>
    </source>
</reference>